<dbReference type="NCBIfam" id="TIGR00231">
    <property type="entry name" value="small_GTP"/>
    <property type="match status" value="1"/>
</dbReference>
<dbReference type="CDD" id="cd03709">
    <property type="entry name" value="lepA_C"/>
    <property type="match status" value="1"/>
</dbReference>
<keyword evidence="7" id="KW-1003">Cell membrane</keyword>
<feature type="binding site" evidence="7">
    <location>
        <begin position="143"/>
        <end position="146"/>
    </location>
    <ligand>
        <name>GTP</name>
        <dbReference type="ChEBI" id="CHEBI:37565"/>
    </ligand>
</feature>
<feature type="binding site" evidence="7">
    <location>
        <begin position="26"/>
        <end position="31"/>
    </location>
    <ligand>
        <name>GTP</name>
        <dbReference type="ChEBI" id="CHEBI:37565"/>
    </ligand>
</feature>
<dbReference type="SUPFAM" id="SSF54980">
    <property type="entry name" value="EF-G C-terminal domain-like"/>
    <property type="match status" value="2"/>
</dbReference>
<dbReference type="Gene3D" id="3.30.70.2570">
    <property type="entry name" value="Elongation factor 4, C-terminal domain"/>
    <property type="match status" value="1"/>
</dbReference>
<dbReference type="EMBL" id="JAAMFI010000001">
    <property type="protein sequence ID" value="MBS9334748.1"/>
    <property type="molecule type" value="Genomic_DNA"/>
</dbReference>
<dbReference type="Pfam" id="PF00009">
    <property type="entry name" value="GTP_EFTU"/>
    <property type="match status" value="1"/>
</dbReference>
<dbReference type="SMART" id="SM00838">
    <property type="entry name" value="EFG_C"/>
    <property type="match status" value="1"/>
</dbReference>
<evidence type="ECO:0000256" key="7">
    <source>
        <dbReference type="HAMAP-Rule" id="MF_00071"/>
    </source>
</evidence>
<dbReference type="NCBIfam" id="TIGR01393">
    <property type="entry name" value="lepA"/>
    <property type="match status" value="1"/>
</dbReference>
<dbReference type="InterPro" id="IPR006297">
    <property type="entry name" value="EF-4"/>
</dbReference>
<keyword evidence="10" id="KW-1185">Reference proteome</keyword>
<dbReference type="Gene3D" id="3.40.50.300">
    <property type="entry name" value="P-loop containing nucleotide triphosphate hydrolases"/>
    <property type="match status" value="1"/>
</dbReference>
<evidence type="ECO:0000256" key="3">
    <source>
        <dbReference type="ARBA" id="ARBA00022801"/>
    </source>
</evidence>
<organism evidence="9 10">
    <name type="scientific">Fructobacillus papyriferae</name>
    <dbReference type="NCBI Taxonomy" id="2713171"/>
    <lineage>
        <taxon>Bacteria</taxon>
        <taxon>Bacillati</taxon>
        <taxon>Bacillota</taxon>
        <taxon>Bacilli</taxon>
        <taxon>Lactobacillales</taxon>
        <taxon>Lactobacillaceae</taxon>
        <taxon>Fructobacillus</taxon>
    </lineage>
</organism>
<dbReference type="PRINTS" id="PR00315">
    <property type="entry name" value="ELONGATNFCT"/>
</dbReference>
<dbReference type="InterPro" id="IPR000640">
    <property type="entry name" value="EFG_V-like"/>
</dbReference>
<dbReference type="PANTHER" id="PTHR43512">
    <property type="entry name" value="TRANSLATION FACTOR GUF1-RELATED"/>
    <property type="match status" value="1"/>
</dbReference>
<evidence type="ECO:0000256" key="4">
    <source>
        <dbReference type="ARBA" id="ARBA00022917"/>
    </source>
</evidence>
<dbReference type="InterPro" id="IPR013842">
    <property type="entry name" value="LepA_CTD"/>
</dbReference>
<evidence type="ECO:0000256" key="1">
    <source>
        <dbReference type="ARBA" id="ARBA00005454"/>
    </source>
</evidence>
<dbReference type="Pfam" id="PF03144">
    <property type="entry name" value="GTP_EFTU_D2"/>
    <property type="match status" value="1"/>
</dbReference>
<keyword evidence="9" id="KW-0251">Elongation factor</keyword>
<comment type="catalytic activity">
    <reaction evidence="7">
        <text>GTP + H2O = GDP + phosphate + H(+)</text>
        <dbReference type="Rhea" id="RHEA:19669"/>
        <dbReference type="ChEBI" id="CHEBI:15377"/>
        <dbReference type="ChEBI" id="CHEBI:15378"/>
        <dbReference type="ChEBI" id="CHEBI:37565"/>
        <dbReference type="ChEBI" id="CHEBI:43474"/>
        <dbReference type="ChEBI" id="CHEBI:58189"/>
        <dbReference type="EC" id="3.6.5.n1"/>
    </reaction>
</comment>
<dbReference type="InterPro" id="IPR038363">
    <property type="entry name" value="LepA_C_sf"/>
</dbReference>
<evidence type="ECO:0000313" key="9">
    <source>
        <dbReference type="EMBL" id="MBS9334748.1"/>
    </source>
</evidence>
<keyword evidence="2 7" id="KW-0547">Nucleotide-binding</keyword>
<gene>
    <name evidence="7 9" type="primary">lepA</name>
    <name evidence="9" type="ORF">G6R27_01685</name>
</gene>
<dbReference type="HAMAP" id="MF_00071">
    <property type="entry name" value="LepA"/>
    <property type="match status" value="1"/>
</dbReference>
<dbReference type="Gene3D" id="3.30.70.240">
    <property type="match status" value="1"/>
</dbReference>
<evidence type="ECO:0000313" key="10">
    <source>
        <dbReference type="Proteomes" id="UP001519418"/>
    </source>
</evidence>
<dbReference type="CDD" id="cd03699">
    <property type="entry name" value="EF4_II"/>
    <property type="match status" value="1"/>
</dbReference>
<dbReference type="Pfam" id="PF06421">
    <property type="entry name" value="LepA_C"/>
    <property type="match status" value="1"/>
</dbReference>
<evidence type="ECO:0000259" key="8">
    <source>
        <dbReference type="PROSITE" id="PS51722"/>
    </source>
</evidence>
<comment type="caution">
    <text evidence="9">The sequence shown here is derived from an EMBL/GenBank/DDBJ whole genome shotgun (WGS) entry which is preliminary data.</text>
</comment>
<dbReference type="InterPro" id="IPR027417">
    <property type="entry name" value="P-loop_NTPase"/>
</dbReference>
<evidence type="ECO:0000256" key="6">
    <source>
        <dbReference type="ARBA" id="ARBA00023136"/>
    </source>
</evidence>
<dbReference type="CDD" id="cd01890">
    <property type="entry name" value="LepA"/>
    <property type="match status" value="1"/>
</dbReference>
<comment type="function">
    <text evidence="7">Required for accurate and efficient protein synthesis under certain stress conditions. May act as a fidelity factor of the translation reaction, by catalyzing a one-codon backward translocation of tRNAs on improperly translocated ribosomes. Back-translocation proceeds from a post-translocation (POST) complex to a pre-translocation (PRE) complex, thus giving elongation factor G a second chance to translocate the tRNAs correctly. Binds to ribosomes in a GTP-dependent manner.</text>
</comment>
<proteinExistence type="inferred from homology"/>
<comment type="similarity">
    <text evidence="1 7">Belongs to the TRAFAC class translation factor GTPase superfamily. Classic translation factor GTPase family. LepA subfamily.</text>
</comment>
<dbReference type="PROSITE" id="PS51722">
    <property type="entry name" value="G_TR_2"/>
    <property type="match status" value="1"/>
</dbReference>
<dbReference type="InterPro" id="IPR035654">
    <property type="entry name" value="LepA_IV"/>
</dbReference>
<dbReference type="GO" id="GO:0003746">
    <property type="term" value="F:translation elongation factor activity"/>
    <property type="evidence" value="ECO:0007669"/>
    <property type="project" value="UniProtKB-KW"/>
</dbReference>
<dbReference type="Gene3D" id="2.40.30.10">
    <property type="entry name" value="Translation factors"/>
    <property type="match status" value="1"/>
</dbReference>
<dbReference type="Proteomes" id="UP001519418">
    <property type="component" value="Unassembled WGS sequence"/>
</dbReference>
<comment type="subcellular location">
    <subcellularLocation>
        <location evidence="7">Cell membrane</location>
        <topology evidence="7">Peripheral membrane protein</topology>
        <orientation evidence="7">Cytoplasmic side</orientation>
    </subcellularLocation>
</comment>
<keyword evidence="3 7" id="KW-0378">Hydrolase</keyword>
<feature type="domain" description="Tr-type G" evidence="8">
    <location>
        <begin position="14"/>
        <end position="196"/>
    </location>
</feature>
<dbReference type="PROSITE" id="PS00301">
    <property type="entry name" value="G_TR_1"/>
    <property type="match status" value="1"/>
</dbReference>
<protein>
    <recommendedName>
        <fullName evidence="7">Elongation factor 4</fullName>
        <shortName evidence="7">EF-4</shortName>
        <ecNumber evidence="7">3.6.5.n1</ecNumber>
    </recommendedName>
    <alternativeName>
        <fullName evidence="7">Ribosomal back-translocase LepA</fullName>
    </alternativeName>
</protein>
<accession>A0ABS5QNP7</accession>
<dbReference type="EC" id="3.6.5.n1" evidence="7"/>
<dbReference type="PANTHER" id="PTHR43512:SF4">
    <property type="entry name" value="TRANSLATION FACTOR GUF1 HOMOLOG, CHLOROPLASTIC"/>
    <property type="match status" value="1"/>
</dbReference>
<dbReference type="InterPro" id="IPR000795">
    <property type="entry name" value="T_Tr_GTP-bd_dom"/>
</dbReference>
<dbReference type="CDD" id="cd16260">
    <property type="entry name" value="EF4_III"/>
    <property type="match status" value="1"/>
</dbReference>
<dbReference type="Pfam" id="PF00679">
    <property type="entry name" value="EFG_C"/>
    <property type="match status" value="1"/>
</dbReference>
<evidence type="ECO:0000256" key="2">
    <source>
        <dbReference type="ARBA" id="ARBA00022741"/>
    </source>
</evidence>
<dbReference type="RefSeq" id="WP_213819354.1">
    <property type="nucleotide sequence ID" value="NZ_JAAMFI010000001.1"/>
</dbReference>
<dbReference type="InterPro" id="IPR005225">
    <property type="entry name" value="Small_GTP-bd"/>
</dbReference>
<dbReference type="InterPro" id="IPR004161">
    <property type="entry name" value="EFTu-like_2"/>
</dbReference>
<sequence>MADFTIDQLKKRQQRIRNFSIVAHIDHGKSTIADRILEQTKTVAERDMQSQLLDTMDLERERGITIKLNAVEVNYKANDGEEYIFHLIDTPGHVDFSYEVSRSLAAAEGAILVVDAAQGVEAQTLANVYLAIDNDLEILPVLNKIDLPSADVPKVKEEIEDMIGLPADDAVLVSAKKGIGIPELLERIVSDFPAPDGDLDAPLRALIFDSQYDPYRGVVVNIRVREGFVKPGDKVRMMNTGAEYEVTEVGVMSPDAQKRDYLMAGDVGYLTAAIKDISTTHSGDTVTLVDNPADAPLPGYQPMTPMVYSGLYPADNSKYGDLREALEKLQLNDAALTFEPETSQALGFGFRVGFLGLLHMDVIQERLEREFDLDLVTTAPSVTYEVETVDGEKLMIENPSELPETQNIRQIQEPFVHAQLMVPEEYVGPVMELAQRKRGEFDTMEYLDDNRVNVKYFLPLSEIIFNFFDRLKSSTRGFASLDYELAGYRPADLVKIDILLNSEKVDALSFIVHRDFAAERGRVITSKLKEIIPRQNFEIPVQAAVGNKILARTNIKAYRKDVTSKIHTGDPDRRAKLLDKQKRGKARMKSVGTVTVPQEAFMAVLKTDDDEKYARGN</sequence>
<dbReference type="GO" id="GO:0016787">
    <property type="term" value="F:hydrolase activity"/>
    <property type="evidence" value="ECO:0007669"/>
    <property type="project" value="UniProtKB-KW"/>
</dbReference>
<keyword evidence="6 7" id="KW-0472">Membrane</keyword>
<reference evidence="9 10" key="1">
    <citation type="submission" date="2020-02" db="EMBL/GenBank/DDBJ databases">
        <title>Fructobacillus sp. isolated from paper mulberry of Taiwan.</title>
        <authorList>
            <person name="Lin S.-T."/>
        </authorList>
    </citation>
    <scope>NUCLEOTIDE SEQUENCE [LARGE SCALE GENOMIC DNA]</scope>
    <source>
        <strain evidence="9 10">M1-10</strain>
    </source>
</reference>
<dbReference type="InterPro" id="IPR031157">
    <property type="entry name" value="G_TR_CS"/>
</dbReference>
<keyword evidence="5 7" id="KW-0342">GTP-binding</keyword>
<keyword evidence="4 7" id="KW-0648">Protein biosynthesis</keyword>
<dbReference type="Gene3D" id="3.30.70.870">
    <property type="entry name" value="Elongation Factor G (Translational Gtpase), domain 3"/>
    <property type="match status" value="1"/>
</dbReference>
<dbReference type="InterPro" id="IPR035647">
    <property type="entry name" value="EFG_III/V"/>
</dbReference>
<dbReference type="SUPFAM" id="SSF52540">
    <property type="entry name" value="P-loop containing nucleoside triphosphate hydrolases"/>
    <property type="match status" value="1"/>
</dbReference>
<name>A0ABS5QNP7_9LACO</name>
<evidence type="ECO:0000256" key="5">
    <source>
        <dbReference type="ARBA" id="ARBA00023134"/>
    </source>
</evidence>